<keyword evidence="7" id="KW-1185">Reference proteome</keyword>
<reference evidence="6 7" key="1">
    <citation type="submission" date="2016-11" db="EMBL/GenBank/DDBJ databases">
        <authorList>
            <person name="Jaros S."/>
            <person name="Januszkiewicz K."/>
            <person name="Wedrychowicz H."/>
        </authorList>
    </citation>
    <scope>NUCLEOTIDE SEQUENCE [LARGE SCALE GENOMIC DNA]</scope>
    <source>
        <strain evidence="6 7">DSM 43832</strain>
    </source>
</reference>
<dbReference type="PROSITE" id="PS51257">
    <property type="entry name" value="PROKAR_LIPOPROTEIN"/>
    <property type="match status" value="1"/>
</dbReference>
<dbReference type="RefSeq" id="WP_159444851.1">
    <property type="nucleotide sequence ID" value="NZ_CALGVN010000036.1"/>
</dbReference>
<dbReference type="PANTHER" id="PTHR46847">
    <property type="entry name" value="D-ALLOSE-BINDING PERIPLASMIC PROTEIN-RELATED"/>
    <property type="match status" value="1"/>
</dbReference>
<dbReference type="InterPro" id="IPR025997">
    <property type="entry name" value="SBP_2_dom"/>
</dbReference>
<dbReference type="AlphaFoldDB" id="A0A1M6PMN8"/>
<name>A0A1M6PMN8_PSETH</name>
<dbReference type="PANTHER" id="PTHR46847:SF1">
    <property type="entry name" value="D-ALLOSE-BINDING PERIPLASMIC PROTEIN-RELATED"/>
    <property type="match status" value="1"/>
</dbReference>
<comment type="similarity">
    <text evidence="2">Belongs to the bacterial solute-binding protein 2 family.</text>
</comment>
<dbReference type="EMBL" id="FRAP01000002">
    <property type="protein sequence ID" value="SHK09183.1"/>
    <property type="molecule type" value="Genomic_DNA"/>
</dbReference>
<evidence type="ECO:0000256" key="3">
    <source>
        <dbReference type="ARBA" id="ARBA00022729"/>
    </source>
</evidence>
<dbReference type="InterPro" id="IPR006311">
    <property type="entry name" value="TAT_signal"/>
</dbReference>
<dbReference type="Gene3D" id="3.40.50.2300">
    <property type="match status" value="2"/>
</dbReference>
<feature type="signal peptide" evidence="4">
    <location>
        <begin position="1"/>
        <end position="22"/>
    </location>
</feature>
<feature type="chain" id="PRO_5039696627" evidence="4">
    <location>
        <begin position="23"/>
        <end position="347"/>
    </location>
</feature>
<evidence type="ECO:0000313" key="6">
    <source>
        <dbReference type="EMBL" id="SHK09183.1"/>
    </source>
</evidence>
<evidence type="ECO:0000256" key="2">
    <source>
        <dbReference type="ARBA" id="ARBA00007639"/>
    </source>
</evidence>
<gene>
    <name evidence="6" type="ORF">SAMN05443637_102354</name>
</gene>
<evidence type="ECO:0000259" key="5">
    <source>
        <dbReference type="Pfam" id="PF13407"/>
    </source>
</evidence>
<dbReference type="OrthoDB" id="1957427at2"/>
<dbReference type="Proteomes" id="UP000184363">
    <property type="component" value="Unassembled WGS sequence"/>
</dbReference>
<feature type="domain" description="Periplasmic binding protein" evidence="5">
    <location>
        <begin position="40"/>
        <end position="301"/>
    </location>
</feature>
<dbReference type="CDD" id="cd01536">
    <property type="entry name" value="PBP1_ABC_sugar_binding-like"/>
    <property type="match status" value="1"/>
</dbReference>
<evidence type="ECO:0000256" key="4">
    <source>
        <dbReference type="SAM" id="SignalP"/>
    </source>
</evidence>
<keyword evidence="3 4" id="KW-0732">Signal</keyword>
<dbReference type="InterPro" id="IPR028082">
    <property type="entry name" value="Peripla_BP_I"/>
</dbReference>
<protein>
    <submittedName>
        <fullName evidence="6">Monosaccharide ABC transporter substrate-binding protein, CUT2 family</fullName>
    </submittedName>
</protein>
<dbReference type="Pfam" id="PF13407">
    <property type="entry name" value="Peripla_BP_4"/>
    <property type="match status" value="1"/>
</dbReference>
<evidence type="ECO:0000313" key="7">
    <source>
        <dbReference type="Proteomes" id="UP000184363"/>
    </source>
</evidence>
<dbReference type="PROSITE" id="PS51318">
    <property type="entry name" value="TAT"/>
    <property type="match status" value="1"/>
</dbReference>
<dbReference type="STRING" id="1848.SAMN05443637_102354"/>
<dbReference type="GO" id="GO:0030313">
    <property type="term" value="C:cell envelope"/>
    <property type="evidence" value="ECO:0007669"/>
    <property type="project" value="UniProtKB-SubCell"/>
</dbReference>
<comment type="subcellular location">
    <subcellularLocation>
        <location evidence="1">Cell envelope</location>
    </subcellularLocation>
</comment>
<evidence type="ECO:0000256" key="1">
    <source>
        <dbReference type="ARBA" id="ARBA00004196"/>
    </source>
</evidence>
<dbReference type="GO" id="GO:0030246">
    <property type="term" value="F:carbohydrate binding"/>
    <property type="evidence" value="ECO:0007669"/>
    <property type="project" value="UniProtKB-ARBA"/>
</dbReference>
<proteinExistence type="inferred from homology"/>
<accession>A0A1M6PMN8</accession>
<dbReference type="SUPFAM" id="SSF53822">
    <property type="entry name" value="Periplasmic binding protein-like I"/>
    <property type="match status" value="1"/>
</dbReference>
<organism evidence="6 7">
    <name type="scientific">Pseudonocardia thermophila</name>
    <dbReference type="NCBI Taxonomy" id="1848"/>
    <lineage>
        <taxon>Bacteria</taxon>
        <taxon>Bacillati</taxon>
        <taxon>Actinomycetota</taxon>
        <taxon>Actinomycetes</taxon>
        <taxon>Pseudonocardiales</taxon>
        <taxon>Pseudonocardiaceae</taxon>
        <taxon>Pseudonocardia</taxon>
    </lineage>
</organism>
<sequence>MSRSVRALLAVAAAAAMLGTAAGCGGPADAGGADDGRKRVAYSSTSISDQYRVTFVRLLNEAAAARNFEMLPLTDANNDPAKQITDVTTLLGQGVDGIFIVVLDSKAIKPALDRAEAAGVPVVAVDQGPTAGKVAITVRGDSVLEGRQGCEALGEAMGGKGKVLELQGDLAGAIGVQRSKGFNDCMAEEYPDITVVSRPTQWAQEKATTATQTVLSTDPDVNGIFLASDSAMLPGVIEVLSRLGRLVPAGQEGHVPIVSIDGSPFGLEQVRAGYVDAVMAARLGDYATLSAEYLERAMNGETFDLGPTDHNSTIVQDGENIADILVATPVTKANVDDPTLWGNQAKG</sequence>